<gene>
    <name evidence="2" type="ORF">Vbra_7201</name>
</gene>
<protein>
    <submittedName>
        <fullName evidence="2">Uncharacterized protein</fullName>
    </submittedName>
</protein>
<accession>A0A0G4EFS2</accession>
<reference evidence="2 3" key="1">
    <citation type="submission" date="2014-11" db="EMBL/GenBank/DDBJ databases">
        <authorList>
            <person name="Zhu J."/>
            <person name="Qi W."/>
            <person name="Song R."/>
        </authorList>
    </citation>
    <scope>NUCLEOTIDE SEQUENCE [LARGE SCALE GENOMIC DNA]</scope>
</reference>
<organism evidence="2 3">
    <name type="scientific">Vitrella brassicaformis (strain CCMP3155)</name>
    <dbReference type="NCBI Taxonomy" id="1169540"/>
    <lineage>
        <taxon>Eukaryota</taxon>
        <taxon>Sar</taxon>
        <taxon>Alveolata</taxon>
        <taxon>Colpodellida</taxon>
        <taxon>Vitrellaceae</taxon>
        <taxon>Vitrella</taxon>
    </lineage>
</organism>
<feature type="region of interest" description="Disordered" evidence="1">
    <location>
        <begin position="51"/>
        <end position="70"/>
    </location>
</feature>
<dbReference type="EMBL" id="CDMY01000212">
    <property type="protein sequence ID" value="CEL94225.1"/>
    <property type="molecule type" value="Genomic_DNA"/>
</dbReference>
<name>A0A0G4EFS2_VITBC</name>
<dbReference type="Proteomes" id="UP000041254">
    <property type="component" value="Unassembled WGS sequence"/>
</dbReference>
<dbReference type="InParanoid" id="A0A0G4EFS2"/>
<dbReference type="AlphaFoldDB" id="A0A0G4EFS2"/>
<feature type="compositionally biased region" description="Acidic residues" evidence="1">
    <location>
        <begin position="51"/>
        <end position="66"/>
    </location>
</feature>
<evidence type="ECO:0000256" key="1">
    <source>
        <dbReference type="SAM" id="MobiDB-lite"/>
    </source>
</evidence>
<proteinExistence type="predicted"/>
<sequence>MLSFSLISHRQRTFDLRLHLPLWRISCHCLVAILLTARWTQMMICRLTDAADQDSEDREQPEEEDPSREQRCVGWRRDVLKLVGEVTNAFENMAMLTNVLLAMLRQT</sequence>
<evidence type="ECO:0000313" key="2">
    <source>
        <dbReference type="EMBL" id="CEL94225.1"/>
    </source>
</evidence>
<keyword evidence="3" id="KW-1185">Reference proteome</keyword>
<evidence type="ECO:0000313" key="3">
    <source>
        <dbReference type="Proteomes" id="UP000041254"/>
    </source>
</evidence>
<dbReference type="VEuPathDB" id="CryptoDB:Vbra_7201"/>